<feature type="binding site" evidence="8">
    <location>
        <begin position="473"/>
        <end position="480"/>
    </location>
    <ligand>
        <name>GTP</name>
        <dbReference type="ChEBI" id="CHEBI:37565"/>
    </ligand>
</feature>
<dbReference type="SUPFAM" id="SSF52540">
    <property type="entry name" value="P-loop containing nucleoside triphosphate hydrolases"/>
    <property type="match status" value="1"/>
</dbReference>
<dbReference type="GO" id="GO:0003743">
    <property type="term" value="F:translation initiation factor activity"/>
    <property type="evidence" value="ECO:0007669"/>
    <property type="project" value="UniProtKB-UniRule"/>
</dbReference>
<dbReference type="InterPro" id="IPR023115">
    <property type="entry name" value="TIF_IF2_dom3"/>
</dbReference>
<dbReference type="HAMAP" id="MF_00100_B">
    <property type="entry name" value="IF_2_B"/>
    <property type="match status" value="1"/>
</dbReference>
<feature type="domain" description="Tr-type G" evidence="11">
    <location>
        <begin position="464"/>
        <end position="638"/>
    </location>
</feature>
<dbReference type="Pfam" id="PF04760">
    <property type="entry name" value="IF2_N"/>
    <property type="match status" value="1"/>
</dbReference>
<dbReference type="Gene3D" id="3.40.50.300">
    <property type="entry name" value="P-loop containing nucleotide triphosphate hydrolases"/>
    <property type="match status" value="1"/>
</dbReference>
<dbReference type="PANTHER" id="PTHR43381">
    <property type="entry name" value="TRANSLATION INITIATION FACTOR IF-2-RELATED"/>
    <property type="match status" value="1"/>
</dbReference>
<evidence type="ECO:0000256" key="10">
    <source>
        <dbReference type="SAM" id="MobiDB-lite"/>
    </source>
</evidence>
<dbReference type="AlphaFoldDB" id="A0A1S7LLG6"/>
<dbReference type="Gene3D" id="2.40.30.10">
    <property type="entry name" value="Translation factors"/>
    <property type="match status" value="2"/>
</dbReference>
<dbReference type="InterPro" id="IPR015760">
    <property type="entry name" value="TIF_IF2"/>
</dbReference>
<feature type="compositionally biased region" description="Basic and acidic residues" evidence="10">
    <location>
        <begin position="277"/>
        <end position="315"/>
    </location>
</feature>
<protein>
    <recommendedName>
        <fullName evidence="2 8">Translation initiation factor IF-2</fullName>
    </recommendedName>
</protein>
<dbReference type="FunFam" id="3.40.50.300:FF:000019">
    <property type="entry name" value="Translation initiation factor IF-2"/>
    <property type="match status" value="1"/>
</dbReference>
<feature type="region of interest" description="Disordered" evidence="10">
    <location>
        <begin position="53"/>
        <end position="130"/>
    </location>
</feature>
<dbReference type="InterPro" id="IPR000795">
    <property type="entry name" value="T_Tr_GTP-bd_dom"/>
</dbReference>
<evidence type="ECO:0000256" key="8">
    <source>
        <dbReference type="HAMAP-Rule" id="MF_00100"/>
    </source>
</evidence>
<evidence type="ECO:0000256" key="4">
    <source>
        <dbReference type="ARBA" id="ARBA00022540"/>
    </source>
</evidence>
<dbReference type="CDD" id="cd03702">
    <property type="entry name" value="IF2_mtIF2_II"/>
    <property type="match status" value="1"/>
</dbReference>
<comment type="caution">
    <text evidence="8">Lacks conserved residue(s) required for the propagation of feature annotation.</text>
</comment>
<dbReference type="SUPFAM" id="SSF50447">
    <property type="entry name" value="Translation proteins"/>
    <property type="match status" value="2"/>
</dbReference>
<dbReference type="InterPro" id="IPR005225">
    <property type="entry name" value="Small_GTP-bd"/>
</dbReference>
<feature type="binding site" evidence="8">
    <location>
        <begin position="520"/>
        <end position="524"/>
    </location>
    <ligand>
        <name>GTP</name>
        <dbReference type="ChEBI" id="CHEBI:37565"/>
    </ligand>
</feature>
<keyword evidence="5 8" id="KW-0547">Nucleotide-binding</keyword>
<dbReference type="GO" id="GO:0005525">
    <property type="term" value="F:GTP binding"/>
    <property type="evidence" value="ECO:0007669"/>
    <property type="project" value="UniProtKB-KW"/>
</dbReference>
<feature type="compositionally biased region" description="Basic and acidic residues" evidence="10">
    <location>
        <begin position="143"/>
        <end position="190"/>
    </location>
</feature>
<comment type="subcellular location">
    <subcellularLocation>
        <location evidence="8">Cytoplasm</location>
    </subcellularLocation>
</comment>
<evidence type="ECO:0000313" key="12">
    <source>
        <dbReference type="EMBL" id="CRH07745.1"/>
    </source>
</evidence>
<dbReference type="FunFam" id="2.40.30.10:FF:000008">
    <property type="entry name" value="Translation initiation factor IF-2"/>
    <property type="match status" value="1"/>
</dbReference>
<evidence type="ECO:0000256" key="9">
    <source>
        <dbReference type="RuleBase" id="RU000644"/>
    </source>
</evidence>
<dbReference type="InterPro" id="IPR036925">
    <property type="entry name" value="TIF_IF2_dom3_sf"/>
</dbReference>
<keyword evidence="3 8" id="KW-0963">Cytoplasm</keyword>
<dbReference type="InterPro" id="IPR000178">
    <property type="entry name" value="TF_IF2_bacterial-like"/>
</dbReference>
<dbReference type="InterPro" id="IPR009000">
    <property type="entry name" value="Transl_B-barrel_sf"/>
</dbReference>
<dbReference type="CDD" id="cd03692">
    <property type="entry name" value="mtIF2_IVc"/>
    <property type="match status" value="1"/>
</dbReference>
<gene>
    <name evidence="8 12" type="primary">infB</name>
    <name evidence="12" type="ORF">MAGMO_3612</name>
</gene>
<feature type="binding site" evidence="8">
    <location>
        <begin position="574"/>
        <end position="577"/>
    </location>
    <ligand>
        <name>GTP</name>
        <dbReference type="ChEBI" id="CHEBI:37565"/>
    </ligand>
</feature>
<dbReference type="Pfam" id="PF08364">
    <property type="entry name" value="IF2_assoc"/>
    <property type="match status" value="1"/>
</dbReference>
<dbReference type="InterPro" id="IPR044145">
    <property type="entry name" value="IF2_II"/>
</dbReference>
<dbReference type="PANTHER" id="PTHR43381:SF5">
    <property type="entry name" value="TR-TYPE G DOMAIN-CONTAINING PROTEIN"/>
    <property type="match status" value="1"/>
</dbReference>
<evidence type="ECO:0000256" key="3">
    <source>
        <dbReference type="ARBA" id="ARBA00022490"/>
    </source>
</evidence>
<dbReference type="PROSITE" id="PS51722">
    <property type="entry name" value="G_TR_2"/>
    <property type="match status" value="1"/>
</dbReference>
<dbReference type="CDD" id="cd01887">
    <property type="entry name" value="IF2_eIF5B"/>
    <property type="match status" value="1"/>
</dbReference>
<evidence type="ECO:0000256" key="7">
    <source>
        <dbReference type="ARBA" id="ARBA00023134"/>
    </source>
</evidence>
<proteinExistence type="inferred from homology"/>
<sequence>MSDNNNSEGDNTLRLKAPRRIVLKKTVEGGSIKQNFAHGRSKSVVVEVRKKKTFLKPGAENKQAADAEAAEQDAHLNGEHQDHANPHDKEPRHHILKPLTEEEKVERQKKMAEEEAEAKRIAEEEAVEAERLAVEEAEAKRIADAEAAEAKRIADEEAAEAKRIADEEAAKAEEEAKRTAAEAPVEKAPAEEAPAAKAEAPVEKAAEAAKEETPAQEAAEATTEAKAPVEETPKATAKEPSEAKPEAAAEKSAEAAPAAEAEPEMVEEQPKRKISKAQREEMARRKTEDLVTKRLAQLEELREQKRADEQRREQEAATEQTSRPNKTAAPPPADNTNEGRGRRKNKKYKDSDDRFQNPRQKGRKRKGGDKSSQQPPPAPVFREVTVPETITVGELANRMAVKASEVIKLLFSQGMMVTINQPLDQETAVLVVEELGHKAKMVSEEAAIAAELTAKSDTEEQLSTRPPVVTVMGHVDHGKTSLLDSIRTTDVTSREHGGITQHIGAYQVALASGDRITFLDTPGHAAFTSMRARGADVTDIVVLVVAADDGVMPQTIEAINHAKSAGVPIVVAVNKIDKPDANPDRVMQQLSEHELIPEDWGGDTIFVPVSAKSGEGINTLEEMLLLQAEVLNLQANPTNEQARGTIIEANLDRGRGAVATCLVQNGTLKTGDICVVGTEWCRIRTMNDDHGKPVNEAPPSIPVELVGLSGVPNAGDELVVVPDERRAREIAEFRSQKLKEAEQAKNQSSSKLDDLFDQISQGEVEELNVVLKSDVQGSAEAVADALNKIKHEQIAVRVIHTAVGGINESDVMLAVASQAIVLGFNVRADAKARDLAKREAIDMRFYNVIYDLVDDIKLALEGRLAPKVEEKVMGHAQVREVFRISKVGNVAGCMITDGIAVRNSIVRVLRDNVVIYEGEMSALKRYKDDVKEVREGMECGISVEKFNDIKEGDVLEVFVQEEVKQTI</sequence>
<evidence type="ECO:0000256" key="2">
    <source>
        <dbReference type="ARBA" id="ARBA00020675"/>
    </source>
</evidence>
<feature type="compositionally biased region" description="Basic and acidic residues" evidence="10">
    <location>
        <begin position="72"/>
        <end position="130"/>
    </location>
</feature>
<dbReference type="FunFam" id="3.40.50.10050:FF:000001">
    <property type="entry name" value="Translation initiation factor IF-2"/>
    <property type="match status" value="1"/>
</dbReference>
<reference evidence="12" key="1">
    <citation type="submission" date="2015-04" db="EMBL/GenBank/DDBJ databases">
        <authorList>
            <person name="Syromyatnikov M.Y."/>
            <person name="Popov V.N."/>
        </authorList>
    </citation>
    <scope>NUCLEOTIDE SEQUENCE</scope>
    <source>
        <strain evidence="12">MO-1</strain>
    </source>
</reference>
<dbReference type="PROSITE" id="PS01176">
    <property type="entry name" value="IF2"/>
    <property type="match status" value="1"/>
</dbReference>
<dbReference type="SUPFAM" id="SSF52156">
    <property type="entry name" value="Initiation factor IF2/eIF5b, domain 3"/>
    <property type="match status" value="1"/>
</dbReference>
<dbReference type="FunFam" id="2.40.30.10:FF:000007">
    <property type="entry name" value="Translation initiation factor IF-2"/>
    <property type="match status" value="1"/>
</dbReference>
<dbReference type="InterPro" id="IPR027417">
    <property type="entry name" value="P-loop_NTPase"/>
</dbReference>
<dbReference type="InterPro" id="IPR006847">
    <property type="entry name" value="IF2_N"/>
</dbReference>
<dbReference type="InterPro" id="IPR013575">
    <property type="entry name" value="IF2_assoc_dom_bac"/>
</dbReference>
<dbReference type="NCBIfam" id="TIGR00487">
    <property type="entry name" value="IF-2"/>
    <property type="match status" value="1"/>
</dbReference>
<dbReference type="Pfam" id="PF22042">
    <property type="entry name" value="EF-G_D2"/>
    <property type="match status" value="1"/>
</dbReference>
<dbReference type="InterPro" id="IPR053905">
    <property type="entry name" value="EF-G-like_DII"/>
</dbReference>
<dbReference type="Pfam" id="PF00009">
    <property type="entry name" value="GTP_EFTU"/>
    <property type="match status" value="1"/>
</dbReference>
<feature type="compositionally biased region" description="Basic and acidic residues" evidence="10">
    <location>
        <begin position="227"/>
        <end position="253"/>
    </location>
</feature>
<evidence type="ECO:0000256" key="1">
    <source>
        <dbReference type="ARBA" id="ARBA00007733"/>
    </source>
</evidence>
<keyword evidence="7 8" id="KW-0342">GTP-binding</keyword>
<keyword evidence="4 8" id="KW-0396">Initiation factor</keyword>
<evidence type="ECO:0000256" key="6">
    <source>
        <dbReference type="ARBA" id="ARBA00022917"/>
    </source>
</evidence>
<comment type="function">
    <text evidence="8 9">One of the essential components for the initiation of protein synthesis. Protects formylmethionyl-tRNA from spontaneous hydrolysis and promotes its binding to the 30S ribosomal subunits. Also involved in the hydrolysis of GTP during the formation of the 70S ribosomal complex.</text>
</comment>
<organism evidence="12">
    <name type="scientific">Magnetococcus massalia (strain MO-1)</name>
    <dbReference type="NCBI Taxonomy" id="451514"/>
    <lineage>
        <taxon>Bacteria</taxon>
        <taxon>Pseudomonadati</taxon>
        <taxon>Pseudomonadota</taxon>
        <taxon>Magnetococcia</taxon>
        <taxon>Magnetococcales</taxon>
        <taxon>Magnetococcaceae</taxon>
        <taxon>Magnetococcus</taxon>
    </lineage>
</organism>
<dbReference type="GO" id="GO:0003924">
    <property type="term" value="F:GTPase activity"/>
    <property type="evidence" value="ECO:0007669"/>
    <property type="project" value="UniProtKB-UniRule"/>
</dbReference>
<evidence type="ECO:0000256" key="5">
    <source>
        <dbReference type="ARBA" id="ARBA00022741"/>
    </source>
</evidence>
<dbReference type="Gene3D" id="3.40.50.10050">
    <property type="entry name" value="Translation initiation factor IF- 2, domain 3"/>
    <property type="match status" value="1"/>
</dbReference>
<name>A0A1S7LLG6_MAGMO</name>
<keyword evidence="6 8" id="KW-0648">Protein biosynthesis</keyword>
<feature type="region of interest" description="Disordered" evidence="10">
    <location>
        <begin position="143"/>
        <end position="383"/>
    </location>
</feature>
<evidence type="ECO:0000259" key="11">
    <source>
        <dbReference type="PROSITE" id="PS51722"/>
    </source>
</evidence>
<dbReference type="GO" id="GO:0005829">
    <property type="term" value="C:cytosol"/>
    <property type="evidence" value="ECO:0007669"/>
    <property type="project" value="TreeGrafter"/>
</dbReference>
<feature type="compositionally biased region" description="Basic and acidic residues" evidence="10">
    <location>
        <begin position="200"/>
        <end position="213"/>
    </location>
</feature>
<feature type="compositionally biased region" description="Low complexity" evidence="10">
    <location>
        <begin position="215"/>
        <end position="226"/>
    </location>
</feature>
<dbReference type="NCBIfam" id="TIGR00231">
    <property type="entry name" value="small_GTP"/>
    <property type="match status" value="1"/>
</dbReference>
<dbReference type="Pfam" id="PF11987">
    <property type="entry name" value="IF-2"/>
    <property type="match status" value="1"/>
</dbReference>
<comment type="similarity">
    <text evidence="1 8 9">Belongs to the TRAFAC class translation factor GTPase superfamily. Classic translation factor GTPase family. IF-2 subfamily.</text>
</comment>
<accession>A0A1S7LLG6</accession>
<dbReference type="EMBL" id="LO017727">
    <property type="protein sequence ID" value="CRH07745.1"/>
    <property type="molecule type" value="Genomic_DNA"/>
</dbReference>